<reference evidence="2 3" key="1">
    <citation type="journal article" date="2019" name="Int. J. Syst. Evol. Microbiol.">
        <title>Azospirillum ramasamyi sp. nov., a novel diazotrophic bacterium isolated from fermented bovine products.</title>
        <authorList>
            <person name="Anandham R."/>
            <person name="Heo J."/>
            <person name="Krishnamoorthy R."/>
            <person name="SenthilKumar M."/>
            <person name="Gopal N.O."/>
            <person name="Kim S.J."/>
            <person name="Kwon S.W."/>
        </authorList>
    </citation>
    <scope>NUCLEOTIDE SEQUENCE [LARGE SCALE GENOMIC DNA]</scope>
    <source>
        <strain evidence="2 3">M2T2B2</strain>
    </source>
</reference>
<name>A0A2U9S114_9PROT</name>
<feature type="region of interest" description="Disordered" evidence="1">
    <location>
        <begin position="268"/>
        <end position="296"/>
    </location>
</feature>
<accession>A0A2U9S114</accession>
<evidence type="ECO:0000313" key="2">
    <source>
        <dbReference type="EMBL" id="AWU92932.1"/>
    </source>
</evidence>
<dbReference type="Proteomes" id="UP000249605">
    <property type="component" value="Chromosome"/>
</dbReference>
<keyword evidence="3" id="KW-1185">Reference proteome</keyword>
<dbReference type="AlphaFoldDB" id="A0A2U9S114"/>
<dbReference type="OrthoDB" id="7300583at2"/>
<feature type="compositionally biased region" description="Basic and acidic residues" evidence="1">
    <location>
        <begin position="273"/>
        <end position="296"/>
    </location>
</feature>
<proteinExistence type="predicted"/>
<sequence>MTARKPDVADMKAMLTGVFAKAAEAKGKAVRGAMATPAAKAPAVPRRDTAVRLSLGPEAAADAPARPPQPTTVDPADRLEPAIRTLARDLGRLLAAFGMDGSDAVEAALAARFGDAERRAAVAALDGRAGDLRPLAEDGRLDVAIEVSGIGLALGPVDGPVRVRLEDAVLMLAQAPAEEKGEGLAGVLGVLRSAIRPGKGLTVATDRVAIDDLGRVMAALSQAMAKPPQGLEGALTLTPLGAPEQDGGALELTLSLSGRLGEMAAVEPAKPMPAKEKPAKETRVDEIKERGFDVRI</sequence>
<feature type="region of interest" description="Disordered" evidence="1">
    <location>
        <begin position="57"/>
        <end position="76"/>
    </location>
</feature>
<evidence type="ECO:0000256" key="1">
    <source>
        <dbReference type="SAM" id="MobiDB-lite"/>
    </source>
</evidence>
<evidence type="ECO:0000313" key="3">
    <source>
        <dbReference type="Proteomes" id="UP000249605"/>
    </source>
</evidence>
<dbReference type="KEGG" id="azm:DM194_00795"/>
<protein>
    <submittedName>
        <fullName evidence="2">Uncharacterized protein</fullName>
    </submittedName>
</protein>
<organism evidence="2 3">
    <name type="scientific">Azospirillum ramasamyi</name>
    <dbReference type="NCBI Taxonomy" id="682998"/>
    <lineage>
        <taxon>Bacteria</taxon>
        <taxon>Pseudomonadati</taxon>
        <taxon>Pseudomonadota</taxon>
        <taxon>Alphaproteobacteria</taxon>
        <taxon>Rhodospirillales</taxon>
        <taxon>Azospirillaceae</taxon>
        <taxon>Azospirillum</taxon>
    </lineage>
</organism>
<dbReference type="EMBL" id="CP029829">
    <property type="protein sequence ID" value="AWU92932.1"/>
    <property type="molecule type" value="Genomic_DNA"/>
</dbReference>
<gene>
    <name evidence="2" type="ORF">DM194_00795</name>
</gene>